<dbReference type="InterPro" id="IPR025236">
    <property type="entry name" value="SR1P"/>
</dbReference>
<organism evidence="1 2">
    <name type="scientific">Tigheibacillus jepli</name>
    <dbReference type="NCBI Taxonomy" id="3035914"/>
    <lineage>
        <taxon>Bacteria</taxon>
        <taxon>Bacillati</taxon>
        <taxon>Bacillota</taxon>
        <taxon>Bacilli</taxon>
        <taxon>Bacillales</taxon>
        <taxon>Bacillaceae</taxon>
        <taxon>Tigheibacillus</taxon>
    </lineage>
</organism>
<accession>A0ABU5CI28</accession>
<reference evidence="1 2" key="1">
    <citation type="submission" date="2023-10" db="EMBL/GenBank/DDBJ databases">
        <title>179-bfca-hs.</title>
        <authorList>
            <person name="Miliotis G."/>
            <person name="Sengupta P."/>
            <person name="Hameed A."/>
            <person name="Chuvochina M."/>
            <person name="Mcdonagh F."/>
            <person name="Simpson A.C."/>
            <person name="Singh N.K."/>
            <person name="Rekha P.D."/>
            <person name="Raman K."/>
            <person name="Hugenholtz P."/>
            <person name="Venkateswaran K."/>
        </authorList>
    </citation>
    <scope>NUCLEOTIDE SEQUENCE [LARGE SCALE GENOMIC DNA]</scope>
    <source>
        <strain evidence="1 2">179-BFC-A-HS</strain>
    </source>
</reference>
<proteinExistence type="predicted"/>
<dbReference type="Pfam" id="PF13790">
    <property type="entry name" value="SR1P"/>
    <property type="match status" value="1"/>
</dbReference>
<evidence type="ECO:0000313" key="2">
    <source>
        <dbReference type="Proteomes" id="UP001228376"/>
    </source>
</evidence>
<protein>
    <submittedName>
        <fullName evidence="1">GapA-binding peptide SR1P</fullName>
    </submittedName>
</protein>
<dbReference type="RefSeq" id="WP_306065899.1">
    <property type="nucleotide sequence ID" value="NZ_JAROCA020000001.1"/>
</dbReference>
<dbReference type="Proteomes" id="UP001228376">
    <property type="component" value="Unassembled WGS sequence"/>
</dbReference>
<gene>
    <name evidence="1" type="ORF">P5G51_011965</name>
</gene>
<comment type="caution">
    <text evidence="1">The sequence shown here is derived from an EMBL/GenBank/DDBJ whole genome shotgun (WGS) entry which is preliminary data.</text>
</comment>
<name>A0ABU5CI28_9BACI</name>
<evidence type="ECO:0000313" key="1">
    <source>
        <dbReference type="EMBL" id="MDY0406012.1"/>
    </source>
</evidence>
<dbReference type="EMBL" id="JAROCA020000001">
    <property type="protein sequence ID" value="MDY0406012.1"/>
    <property type="molecule type" value="Genomic_DNA"/>
</dbReference>
<keyword evidence="2" id="KW-1185">Reference proteome</keyword>
<sequence>MGTIICQDCQQVIEHYDDEKVTVLYGTCPECSHSNNVE</sequence>